<dbReference type="InterPro" id="IPR058625">
    <property type="entry name" value="MdtA-like_BSH"/>
</dbReference>
<dbReference type="Pfam" id="PF25967">
    <property type="entry name" value="RND-MFP_C"/>
    <property type="match status" value="1"/>
</dbReference>
<feature type="signal peptide" evidence="5">
    <location>
        <begin position="1"/>
        <end position="24"/>
    </location>
</feature>
<keyword evidence="3" id="KW-0175">Coiled coil</keyword>
<evidence type="ECO:0000259" key="6">
    <source>
        <dbReference type="Pfam" id="PF25876"/>
    </source>
</evidence>
<sequence>MRSAKIWAPTTLSACALAISLALTGCGKDDSKNANGGQGQKAPAPEVGVITAQPQAVEQTITLPGRTTAYQISEVRPQTSGLILRRLFTEGSYVREGQALYELDSRTNRATVDNAKAAMLQQKANLAALQTKLNRYRQLVSINAVSKQDYDDLVGQVKVGQAQVEAAQAQIRNAEIDLGYSTIRSPISGQSGPSTVTAGALVTANQTNALVSIRQLDPIYVDINQSSTELIRLRQSLSQGKVDRSNNAKIKLKLEDGSYYPIEGTLAFSDANVSEDTGTVTIRAIFPNPKNLLLPGMYTQAEIAQSVIPNAYLVPQRAVNRTPSGQAVVLVVNQKGVIETRPIETVAAKGKDWIVNKGLTAGDRIIVEGIAKVKEGMEVKTKPYQPAPENGAAPQQPQQNKEASSTAQSADNNSKSAA</sequence>
<accession>A0A217ED20</accession>
<reference evidence="11" key="1">
    <citation type="submission" date="2017-06" db="EMBL/GenBank/DDBJ databases">
        <authorList>
            <person name="Varghese N."/>
            <person name="Submissions S."/>
        </authorList>
    </citation>
    <scope>NUCLEOTIDE SEQUENCE [LARGE SCALE GENOMIC DNA]</scope>
    <source>
        <strain evidence="11">ANC 5114</strain>
    </source>
</reference>
<dbReference type="EMBL" id="FZLN01000001">
    <property type="protein sequence ID" value="SNQ28207.1"/>
    <property type="molecule type" value="Genomic_DNA"/>
</dbReference>
<evidence type="ECO:0000256" key="5">
    <source>
        <dbReference type="SAM" id="SignalP"/>
    </source>
</evidence>
<dbReference type="GO" id="GO:0022857">
    <property type="term" value="F:transmembrane transporter activity"/>
    <property type="evidence" value="ECO:0007669"/>
    <property type="project" value="InterPro"/>
</dbReference>
<dbReference type="RefSeq" id="WP_088822216.1">
    <property type="nucleotide sequence ID" value="NZ_FZLN01000001.1"/>
</dbReference>
<dbReference type="PANTHER" id="PTHR30158:SF3">
    <property type="entry name" value="MULTIDRUG EFFLUX PUMP SUBUNIT ACRA-RELATED"/>
    <property type="match status" value="1"/>
</dbReference>
<evidence type="ECO:0000259" key="9">
    <source>
        <dbReference type="Pfam" id="PF25967"/>
    </source>
</evidence>
<evidence type="ECO:0000256" key="3">
    <source>
        <dbReference type="SAM" id="Coils"/>
    </source>
</evidence>
<feature type="chain" id="PRO_5013075388" evidence="5">
    <location>
        <begin position="25"/>
        <end position="418"/>
    </location>
</feature>
<evidence type="ECO:0000313" key="10">
    <source>
        <dbReference type="EMBL" id="SNQ28207.1"/>
    </source>
</evidence>
<feature type="domain" description="Multidrug resistance protein MdtA-like beta-barrel" evidence="8">
    <location>
        <begin position="218"/>
        <end position="304"/>
    </location>
</feature>
<feature type="region of interest" description="Disordered" evidence="4">
    <location>
        <begin position="377"/>
        <end position="418"/>
    </location>
</feature>
<dbReference type="GO" id="GO:0046677">
    <property type="term" value="P:response to antibiotic"/>
    <property type="evidence" value="ECO:0007669"/>
    <property type="project" value="TreeGrafter"/>
</dbReference>
<feature type="domain" description="Multidrug resistance protein MdtA-like alpha-helical hairpin" evidence="6">
    <location>
        <begin position="112"/>
        <end position="181"/>
    </location>
</feature>
<dbReference type="GO" id="GO:0005886">
    <property type="term" value="C:plasma membrane"/>
    <property type="evidence" value="ECO:0007669"/>
    <property type="project" value="UniProtKB-SubCell"/>
</dbReference>
<name>A0A217ED20_9GAMM</name>
<dbReference type="InterPro" id="IPR006143">
    <property type="entry name" value="RND_pump_MFP"/>
</dbReference>
<dbReference type="PROSITE" id="PS51257">
    <property type="entry name" value="PROKAR_LIPOPROTEIN"/>
    <property type="match status" value="1"/>
</dbReference>
<dbReference type="SUPFAM" id="SSF111369">
    <property type="entry name" value="HlyD-like secretion proteins"/>
    <property type="match status" value="1"/>
</dbReference>
<dbReference type="Gene3D" id="2.40.420.20">
    <property type="match status" value="1"/>
</dbReference>
<feature type="coiled-coil region" evidence="3">
    <location>
        <begin position="112"/>
        <end position="177"/>
    </location>
</feature>
<evidence type="ECO:0000259" key="8">
    <source>
        <dbReference type="Pfam" id="PF25944"/>
    </source>
</evidence>
<dbReference type="InterPro" id="IPR058627">
    <property type="entry name" value="MdtA-like_C"/>
</dbReference>
<dbReference type="Pfam" id="PF25876">
    <property type="entry name" value="HH_MFP_RND"/>
    <property type="match status" value="1"/>
</dbReference>
<dbReference type="NCBIfam" id="TIGR01730">
    <property type="entry name" value="RND_mfp"/>
    <property type="match status" value="1"/>
</dbReference>
<proteinExistence type="inferred from homology"/>
<dbReference type="Pfam" id="PF25917">
    <property type="entry name" value="BSH_RND"/>
    <property type="match status" value="1"/>
</dbReference>
<feature type="domain" description="Multidrug resistance protein MdtA-like barrel-sandwich hybrid" evidence="7">
    <location>
        <begin position="73"/>
        <end position="213"/>
    </location>
</feature>
<protein>
    <submittedName>
        <fullName evidence="10">Membrane fusion protein, multidrug efflux system</fullName>
    </submittedName>
</protein>
<keyword evidence="11" id="KW-1185">Reference proteome</keyword>
<feature type="compositionally biased region" description="Polar residues" evidence="4">
    <location>
        <begin position="393"/>
        <end position="418"/>
    </location>
</feature>
<dbReference type="FunFam" id="2.40.420.20:FF:000001">
    <property type="entry name" value="Efflux RND transporter periplasmic adaptor subunit"/>
    <property type="match status" value="1"/>
</dbReference>
<dbReference type="AlphaFoldDB" id="A0A217ED20"/>
<dbReference type="Pfam" id="PF25944">
    <property type="entry name" value="Beta-barrel_RND"/>
    <property type="match status" value="1"/>
</dbReference>
<dbReference type="Proteomes" id="UP000243463">
    <property type="component" value="Unassembled WGS sequence"/>
</dbReference>
<evidence type="ECO:0000256" key="1">
    <source>
        <dbReference type="ARBA" id="ARBA00004519"/>
    </source>
</evidence>
<feature type="domain" description="Multidrug resistance protein MdtA-like C-terminal permuted SH3" evidence="9">
    <location>
        <begin position="310"/>
        <end position="371"/>
    </location>
</feature>
<dbReference type="InterPro" id="IPR058626">
    <property type="entry name" value="MdtA-like_b-barrel"/>
</dbReference>
<dbReference type="Gene3D" id="1.10.287.470">
    <property type="entry name" value="Helix hairpin bin"/>
    <property type="match status" value="1"/>
</dbReference>
<keyword evidence="5" id="KW-0732">Signal</keyword>
<comment type="subcellular location">
    <subcellularLocation>
        <location evidence="1">Cell inner membrane</location>
        <topology evidence="1">Lipid-anchor</topology>
    </subcellularLocation>
</comment>
<dbReference type="Gene3D" id="2.40.50.100">
    <property type="match status" value="1"/>
</dbReference>
<dbReference type="Gene3D" id="2.40.30.170">
    <property type="match status" value="1"/>
</dbReference>
<evidence type="ECO:0000259" key="7">
    <source>
        <dbReference type="Pfam" id="PF25917"/>
    </source>
</evidence>
<evidence type="ECO:0000256" key="2">
    <source>
        <dbReference type="ARBA" id="ARBA00009477"/>
    </source>
</evidence>
<dbReference type="OrthoDB" id="9800613at2"/>
<evidence type="ECO:0000256" key="4">
    <source>
        <dbReference type="SAM" id="MobiDB-lite"/>
    </source>
</evidence>
<comment type="similarity">
    <text evidence="2">Belongs to the membrane fusion protein (MFP) (TC 8.A.1) family.</text>
</comment>
<evidence type="ECO:0000313" key="11">
    <source>
        <dbReference type="Proteomes" id="UP000243463"/>
    </source>
</evidence>
<gene>
    <name evidence="10" type="ORF">SAMN05444584_0119</name>
</gene>
<dbReference type="PANTHER" id="PTHR30158">
    <property type="entry name" value="ACRA/E-RELATED COMPONENT OF DRUG EFFLUX TRANSPORTER"/>
    <property type="match status" value="1"/>
</dbReference>
<organism evidence="10 11">
    <name type="scientific">Acinetobacter apis</name>
    <dbReference type="NCBI Taxonomy" id="1229165"/>
    <lineage>
        <taxon>Bacteria</taxon>
        <taxon>Pseudomonadati</taxon>
        <taxon>Pseudomonadota</taxon>
        <taxon>Gammaproteobacteria</taxon>
        <taxon>Moraxellales</taxon>
        <taxon>Moraxellaceae</taxon>
        <taxon>Acinetobacter</taxon>
    </lineage>
</organism>
<dbReference type="InterPro" id="IPR058624">
    <property type="entry name" value="MdtA-like_HH"/>
</dbReference>